<dbReference type="InParanoid" id="H6BR41"/>
<dbReference type="HOGENOM" id="CLU_2049706_0_0_1"/>
<dbReference type="RefSeq" id="XP_009154362.1">
    <property type="nucleotide sequence ID" value="XM_009156114.1"/>
</dbReference>
<evidence type="ECO:0000313" key="1">
    <source>
        <dbReference type="EMBL" id="EHY53901.1"/>
    </source>
</evidence>
<name>H6BR41_EXODN</name>
<dbReference type="AlphaFoldDB" id="H6BR41"/>
<reference evidence="1" key="1">
    <citation type="submission" date="2011-07" db="EMBL/GenBank/DDBJ databases">
        <title>The Genome Sequence of Exophiala (Wangiella) dermatitidis NIH/UT8656.</title>
        <authorList>
            <consortium name="The Broad Institute Genome Sequencing Platform"/>
            <person name="Cuomo C."/>
            <person name="Wang Z."/>
            <person name="Hunicke-Smith S."/>
            <person name="Szanislo P.J."/>
            <person name="Earl A."/>
            <person name="Young S.K."/>
            <person name="Zeng Q."/>
            <person name="Gargeya S."/>
            <person name="Fitzgerald M."/>
            <person name="Haas B."/>
            <person name="Abouelleil A."/>
            <person name="Alvarado L."/>
            <person name="Arachchi H.M."/>
            <person name="Berlin A."/>
            <person name="Brown A."/>
            <person name="Chapman S.B."/>
            <person name="Chen Z."/>
            <person name="Dunbar C."/>
            <person name="Freedman E."/>
            <person name="Gearin G."/>
            <person name="Gellesch M."/>
            <person name="Goldberg J."/>
            <person name="Griggs A."/>
            <person name="Gujja S."/>
            <person name="Heiman D."/>
            <person name="Howarth C."/>
            <person name="Larson L."/>
            <person name="Lui A."/>
            <person name="MacDonald P.J.P."/>
            <person name="Montmayeur A."/>
            <person name="Murphy C."/>
            <person name="Neiman D."/>
            <person name="Pearson M."/>
            <person name="Priest M."/>
            <person name="Roberts A."/>
            <person name="Saif S."/>
            <person name="Shea T."/>
            <person name="Shenoy N."/>
            <person name="Sisk P."/>
            <person name="Stolte C."/>
            <person name="Sykes S."/>
            <person name="Wortman J."/>
            <person name="Nusbaum C."/>
            <person name="Birren B."/>
        </authorList>
    </citation>
    <scope>NUCLEOTIDE SEQUENCE</scope>
    <source>
        <strain evidence="1">NIH/UT8656</strain>
    </source>
</reference>
<protein>
    <submittedName>
        <fullName evidence="1">Uncharacterized protein</fullName>
    </submittedName>
</protein>
<gene>
    <name evidence="1" type="ORF">HMPREF1120_02081</name>
</gene>
<dbReference type="VEuPathDB" id="FungiDB:HMPREF1120_02081"/>
<dbReference type="GeneID" id="20306720"/>
<keyword evidence="2" id="KW-1185">Reference proteome</keyword>
<sequence>MPVIMQHKHISQPKNRLIKAAKSIAPPTGKAITLETPSSPHLRPMQSQVSAKFGINILGSRLLSPNMIVLSLKQARTNMAYTAGVFPAGSIASKAPCSINRRTAEEITYRGIYQPCNARC</sequence>
<evidence type="ECO:0000313" key="2">
    <source>
        <dbReference type="Proteomes" id="UP000007304"/>
    </source>
</evidence>
<proteinExistence type="predicted"/>
<accession>H6BR41</accession>
<organism evidence="1 2">
    <name type="scientific">Exophiala dermatitidis (strain ATCC 34100 / CBS 525.76 / NIH/UT8656)</name>
    <name type="common">Black yeast</name>
    <name type="synonym">Wangiella dermatitidis</name>
    <dbReference type="NCBI Taxonomy" id="858893"/>
    <lineage>
        <taxon>Eukaryota</taxon>
        <taxon>Fungi</taxon>
        <taxon>Dikarya</taxon>
        <taxon>Ascomycota</taxon>
        <taxon>Pezizomycotina</taxon>
        <taxon>Eurotiomycetes</taxon>
        <taxon>Chaetothyriomycetidae</taxon>
        <taxon>Chaetothyriales</taxon>
        <taxon>Herpotrichiellaceae</taxon>
        <taxon>Exophiala</taxon>
    </lineage>
</organism>
<dbReference type="EMBL" id="JH226131">
    <property type="protein sequence ID" value="EHY53901.1"/>
    <property type="molecule type" value="Genomic_DNA"/>
</dbReference>
<dbReference type="Proteomes" id="UP000007304">
    <property type="component" value="Unassembled WGS sequence"/>
</dbReference>